<evidence type="ECO:0000313" key="2">
    <source>
        <dbReference type="EMBL" id="KAK4239187.1"/>
    </source>
</evidence>
<sequence>MSNFKPMPHLPPEIWMIILEHLPASFFQRDIRRLFLCKSWYSLAFPAFYPRIEYTPRVISRLVHRKSPSLDRTRALLRKSLRCVNIVLDPGLGWCPPPGRRGGGGGGGGRVVVGAGGDPKTACFNTPSNLTRFGLMLLEFRELKAVRFTARWPNREWRADPLQASYLNMNSLHPYISPLLTHVTSLDLDLCGTDIVDDAGGTVHFCWHVRPLLSRLRSLRLRMRRICHKALWPLENQPVTLGELSLNLYLGRVSDHNPKLNSSLSCSPLRDSSGANPMDEMRGMMKPLVREMVEPRRAEIVHLAPNGEVHIWDASTDVCVRDPSEKPRRFPMCFDMEPGRPCFSESVDGWDGLAGAAGMYSTLSPGELSDGGGSEEPEEPEEPEEMEGVVELDGVEDVGVEDTDML</sequence>
<name>A0AAN7CD86_9PEZI</name>
<proteinExistence type="predicted"/>
<evidence type="ECO:0000313" key="3">
    <source>
        <dbReference type="Proteomes" id="UP001303760"/>
    </source>
</evidence>
<reference evidence="2" key="2">
    <citation type="submission" date="2023-05" db="EMBL/GenBank/DDBJ databases">
        <authorList>
            <consortium name="Lawrence Berkeley National Laboratory"/>
            <person name="Steindorff A."/>
            <person name="Hensen N."/>
            <person name="Bonometti L."/>
            <person name="Westerberg I."/>
            <person name="Brannstrom I.O."/>
            <person name="Guillou S."/>
            <person name="Cros-Aarteil S."/>
            <person name="Calhoun S."/>
            <person name="Haridas S."/>
            <person name="Kuo A."/>
            <person name="Mondo S."/>
            <person name="Pangilinan J."/>
            <person name="Riley R."/>
            <person name="Labutti K."/>
            <person name="Andreopoulos B."/>
            <person name="Lipzen A."/>
            <person name="Chen C."/>
            <person name="Yanf M."/>
            <person name="Daum C."/>
            <person name="Ng V."/>
            <person name="Clum A."/>
            <person name="Ohm R."/>
            <person name="Martin F."/>
            <person name="Silar P."/>
            <person name="Natvig D."/>
            <person name="Lalanne C."/>
            <person name="Gautier V."/>
            <person name="Ament-Velasquez S.L."/>
            <person name="Kruys A."/>
            <person name="Hutchinson M.I."/>
            <person name="Powell A.J."/>
            <person name="Barry K."/>
            <person name="Miller A.N."/>
            <person name="Grigoriev I.V."/>
            <person name="Debuchy R."/>
            <person name="Gladieux P."/>
            <person name="Thoren M.H."/>
            <person name="Johannesson H."/>
        </authorList>
    </citation>
    <scope>NUCLEOTIDE SEQUENCE</scope>
    <source>
        <strain evidence="2">CBS 532.94</strain>
    </source>
</reference>
<evidence type="ECO:0008006" key="4">
    <source>
        <dbReference type="Google" id="ProtNLM"/>
    </source>
</evidence>
<dbReference type="CDD" id="cd09917">
    <property type="entry name" value="F-box_SF"/>
    <property type="match status" value="1"/>
</dbReference>
<gene>
    <name evidence="2" type="ORF">C8A03DRAFT_43148</name>
</gene>
<keyword evidence="3" id="KW-1185">Reference proteome</keyword>
<dbReference type="AlphaFoldDB" id="A0AAN7CD86"/>
<reference evidence="2" key="1">
    <citation type="journal article" date="2023" name="Mol. Phylogenet. Evol.">
        <title>Genome-scale phylogeny and comparative genomics of the fungal order Sordariales.</title>
        <authorList>
            <person name="Hensen N."/>
            <person name="Bonometti L."/>
            <person name="Westerberg I."/>
            <person name="Brannstrom I.O."/>
            <person name="Guillou S."/>
            <person name="Cros-Aarteil S."/>
            <person name="Calhoun S."/>
            <person name="Haridas S."/>
            <person name="Kuo A."/>
            <person name="Mondo S."/>
            <person name="Pangilinan J."/>
            <person name="Riley R."/>
            <person name="LaButti K."/>
            <person name="Andreopoulos B."/>
            <person name="Lipzen A."/>
            <person name="Chen C."/>
            <person name="Yan M."/>
            <person name="Daum C."/>
            <person name="Ng V."/>
            <person name="Clum A."/>
            <person name="Steindorff A."/>
            <person name="Ohm R.A."/>
            <person name="Martin F."/>
            <person name="Silar P."/>
            <person name="Natvig D.O."/>
            <person name="Lalanne C."/>
            <person name="Gautier V."/>
            <person name="Ament-Velasquez S.L."/>
            <person name="Kruys A."/>
            <person name="Hutchinson M.I."/>
            <person name="Powell A.J."/>
            <person name="Barry K."/>
            <person name="Miller A.N."/>
            <person name="Grigoriev I.V."/>
            <person name="Debuchy R."/>
            <person name="Gladieux P."/>
            <person name="Hiltunen Thoren M."/>
            <person name="Johannesson H."/>
        </authorList>
    </citation>
    <scope>NUCLEOTIDE SEQUENCE</scope>
    <source>
        <strain evidence="2">CBS 532.94</strain>
    </source>
</reference>
<organism evidence="2 3">
    <name type="scientific">Achaetomium macrosporum</name>
    <dbReference type="NCBI Taxonomy" id="79813"/>
    <lineage>
        <taxon>Eukaryota</taxon>
        <taxon>Fungi</taxon>
        <taxon>Dikarya</taxon>
        <taxon>Ascomycota</taxon>
        <taxon>Pezizomycotina</taxon>
        <taxon>Sordariomycetes</taxon>
        <taxon>Sordariomycetidae</taxon>
        <taxon>Sordariales</taxon>
        <taxon>Chaetomiaceae</taxon>
        <taxon>Achaetomium</taxon>
    </lineage>
</organism>
<dbReference type="Proteomes" id="UP001303760">
    <property type="component" value="Unassembled WGS sequence"/>
</dbReference>
<comment type="caution">
    <text evidence="2">The sequence shown here is derived from an EMBL/GenBank/DDBJ whole genome shotgun (WGS) entry which is preliminary data.</text>
</comment>
<dbReference type="EMBL" id="MU860070">
    <property type="protein sequence ID" value="KAK4239187.1"/>
    <property type="molecule type" value="Genomic_DNA"/>
</dbReference>
<protein>
    <recommendedName>
        <fullName evidence="4">F-box domain-containing protein</fullName>
    </recommendedName>
</protein>
<accession>A0AAN7CD86</accession>
<evidence type="ECO:0000256" key="1">
    <source>
        <dbReference type="SAM" id="MobiDB-lite"/>
    </source>
</evidence>
<feature type="compositionally biased region" description="Acidic residues" evidence="1">
    <location>
        <begin position="373"/>
        <end position="406"/>
    </location>
</feature>
<feature type="region of interest" description="Disordered" evidence="1">
    <location>
        <begin position="361"/>
        <end position="406"/>
    </location>
</feature>